<feature type="binding site" evidence="14">
    <location>
        <position position="142"/>
    </location>
    <ligand>
        <name>L-threonine</name>
        <dbReference type="ChEBI" id="CHEBI:57926"/>
    </ligand>
</feature>
<feature type="binding site" evidence="14">
    <location>
        <position position="150"/>
    </location>
    <ligand>
        <name>ATP</name>
        <dbReference type="ChEBI" id="CHEBI:30616"/>
    </ligand>
</feature>
<feature type="binding site" evidence="14">
    <location>
        <position position="56"/>
    </location>
    <ligand>
        <name>ATP</name>
        <dbReference type="ChEBI" id="CHEBI:30616"/>
    </ligand>
</feature>
<dbReference type="NCBIfam" id="TIGR00057">
    <property type="entry name" value="L-threonylcarbamoyladenylate synthase"/>
    <property type="match status" value="1"/>
</dbReference>
<feature type="binding site" evidence="14">
    <location>
        <position position="140"/>
    </location>
    <ligand>
        <name>L-threonine</name>
        <dbReference type="ChEBI" id="CHEBI:57926"/>
    </ligand>
</feature>
<dbReference type="Pfam" id="PF01300">
    <property type="entry name" value="Sua5_yciO_yrdC"/>
    <property type="match status" value="1"/>
</dbReference>
<feature type="binding site" evidence="14">
    <location>
        <position position="120"/>
    </location>
    <ligand>
        <name>L-threonine</name>
        <dbReference type="ChEBI" id="CHEBI:57926"/>
    </ligand>
</feature>
<dbReference type="RefSeq" id="WP_126829185.1">
    <property type="nucleotide sequence ID" value="NZ_JACIDG010000012.1"/>
</dbReference>
<keyword evidence="8 13" id="KW-0548">Nucleotidyltransferase</keyword>
<dbReference type="Pfam" id="PF03481">
    <property type="entry name" value="Sua5_C"/>
    <property type="match status" value="1"/>
</dbReference>
<dbReference type="GO" id="GO:0005737">
    <property type="term" value="C:cytoplasm"/>
    <property type="evidence" value="ECO:0007669"/>
    <property type="project" value="UniProtKB-SubCell"/>
</dbReference>
<evidence type="ECO:0000313" key="17">
    <source>
        <dbReference type="EMBL" id="RUM10375.1"/>
    </source>
</evidence>
<evidence type="ECO:0000256" key="5">
    <source>
        <dbReference type="ARBA" id="ARBA00022490"/>
    </source>
</evidence>
<evidence type="ECO:0000256" key="13">
    <source>
        <dbReference type="PIRNR" id="PIRNR004930"/>
    </source>
</evidence>
<feature type="binding site" evidence="14">
    <location>
        <position position="228"/>
    </location>
    <ligand>
        <name>ATP</name>
        <dbReference type="ChEBI" id="CHEBI:30616"/>
    </ligand>
</feature>
<dbReference type="SUPFAM" id="SSF55821">
    <property type="entry name" value="YrdC/RibB"/>
    <property type="match status" value="1"/>
</dbReference>
<comment type="similarity">
    <text evidence="2 13">Belongs to the SUA5 family.</text>
</comment>
<dbReference type="EMBL" id="JACIDG010000012">
    <property type="protein sequence ID" value="MBB3917141.1"/>
    <property type="molecule type" value="Genomic_DNA"/>
</dbReference>
<reference evidence="17 18" key="1">
    <citation type="submission" date="2018-11" db="EMBL/GenBank/DDBJ databases">
        <authorList>
            <person name="Huo Y."/>
        </authorList>
    </citation>
    <scope>NUCLEOTIDE SEQUENCE [LARGE SCALE GENOMIC DNA]</scope>
    <source>
        <strain evidence="17 18">CCBAU 33202</strain>
    </source>
</reference>
<gene>
    <name evidence="17" type="ORF">EFB14_24375</name>
    <name evidence="16" type="ORF">GGQ65_004457</name>
</gene>
<dbReference type="GO" id="GO:0003725">
    <property type="term" value="F:double-stranded RNA binding"/>
    <property type="evidence" value="ECO:0007669"/>
    <property type="project" value="UniProtKB-UniRule"/>
</dbReference>
<keyword evidence="10 13" id="KW-0067">ATP-binding</keyword>
<dbReference type="GO" id="GO:0008033">
    <property type="term" value="P:tRNA processing"/>
    <property type="evidence" value="ECO:0007669"/>
    <property type="project" value="UniProtKB-KW"/>
</dbReference>
<sequence length="318" mass="33561">MPMTRRFGVSDSEIEAAAHLMRCGQVVAFPTETVYGLGADASNPAAIDRIYEAKGRPRHNPLIIHVSDLEMARRMAHLSPVAELIGAKFWPGPLTLLLPKRADAGLASAVTAGMNNVAIRFPSSTVAQRLIRAVGFPVAAPSANRSGKISSTRFAEVARQLNGRIAGIVEEDECDHGLESTILSLVGLPIILRHGSVPQEALEALLGPIGEDSMPEKVAAPGQLRSHYAPEATVRMDFNSPTGNTVWVGFGPESKGCQLTLSSSGDMEEAARNLYTVMSEADALAGPGGVIAFASVPLVGIGRAINDRLKRAAAPRST</sequence>
<dbReference type="GO" id="GO:0000049">
    <property type="term" value="F:tRNA binding"/>
    <property type="evidence" value="ECO:0007669"/>
    <property type="project" value="TreeGrafter"/>
</dbReference>
<evidence type="ECO:0000256" key="8">
    <source>
        <dbReference type="ARBA" id="ARBA00022695"/>
    </source>
</evidence>
<keyword evidence="6 13" id="KW-0808">Transferase</keyword>
<evidence type="ECO:0000256" key="12">
    <source>
        <dbReference type="ARBA" id="ARBA00048366"/>
    </source>
</evidence>
<feature type="binding site" evidence="14">
    <location>
        <position position="60"/>
    </location>
    <ligand>
        <name>ATP</name>
        <dbReference type="ChEBI" id="CHEBI:30616"/>
    </ligand>
</feature>
<dbReference type="PANTHER" id="PTHR17490">
    <property type="entry name" value="SUA5"/>
    <property type="match status" value="1"/>
</dbReference>
<dbReference type="InterPro" id="IPR006070">
    <property type="entry name" value="Sua5-like_dom"/>
</dbReference>
<dbReference type="Proteomes" id="UP000272004">
    <property type="component" value="Unassembled WGS sequence"/>
</dbReference>
<comment type="function">
    <text evidence="13">Required for the formation of a threonylcarbamoyl group on adenosine at position 37 (t(6)A37) in tRNAs that read codons beginning with adenine.</text>
</comment>
<feature type="binding site" evidence="14">
    <location>
        <position position="65"/>
    </location>
    <ligand>
        <name>L-threonine</name>
        <dbReference type="ChEBI" id="CHEBI:57926"/>
    </ligand>
</feature>
<dbReference type="PROSITE" id="PS51163">
    <property type="entry name" value="YRDC"/>
    <property type="match status" value="1"/>
</dbReference>
<dbReference type="GO" id="GO:0006450">
    <property type="term" value="P:regulation of translational fidelity"/>
    <property type="evidence" value="ECO:0007669"/>
    <property type="project" value="TreeGrafter"/>
</dbReference>
<protein>
    <recommendedName>
        <fullName evidence="4 13">Threonylcarbamoyl-AMP synthase</fullName>
        <shortName evidence="13">TC-AMP synthase</shortName>
        <ecNumber evidence="3 13">2.7.7.87</ecNumber>
    </recommendedName>
    <alternativeName>
        <fullName evidence="11 13">L-threonylcarbamoyladenylate synthase</fullName>
    </alternativeName>
</protein>
<dbReference type="InterPro" id="IPR038385">
    <property type="entry name" value="Sua5/YwlC_C"/>
</dbReference>
<evidence type="ECO:0000256" key="6">
    <source>
        <dbReference type="ARBA" id="ARBA00022679"/>
    </source>
</evidence>
<evidence type="ECO:0000313" key="18">
    <source>
        <dbReference type="Proteomes" id="UP000272004"/>
    </source>
</evidence>
<proteinExistence type="inferred from homology"/>
<keyword evidence="7 13" id="KW-0819">tRNA processing</keyword>
<evidence type="ECO:0000256" key="11">
    <source>
        <dbReference type="ARBA" id="ARBA00029774"/>
    </source>
</evidence>
<keyword evidence="5 13" id="KW-0963">Cytoplasm</keyword>
<dbReference type="InterPro" id="IPR050156">
    <property type="entry name" value="TC-AMP_synthase_SUA5"/>
</dbReference>
<dbReference type="Gene3D" id="3.40.50.11030">
    <property type="entry name" value="Threonylcarbamoyl-AMP synthase, C-terminal domain"/>
    <property type="match status" value="1"/>
</dbReference>
<keyword evidence="9 13" id="KW-0547">Nucleotide-binding</keyword>
<comment type="caution">
    <text evidence="16">The sequence shown here is derived from an EMBL/GenBank/DDBJ whole genome shotgun (WGS) entry which is preliminary data.</text>
</comment>
<reference evidence="16 19" key="2">
    <citation type="submission" date="2020-08" db="EMBL/GenBank/DDBJ databases">
        <title>Genomic Encyclopedia of Type Strains, Phase IV (KMG-IV): sequencing the most valuable type-strain genomes for metagenomic binning, comparative biology and taxonomic classification.</title>
        <authorList>
            <person name="Goeker M."/>
        </authorList>
    </citation>
    <scope>NUCLEOTIDE SEQUENCE [LARGE SCALE GENOMIC DNA]</scope>
    <source>
        <strain evidence="16 19">DSM 19331</strain>
    </source>
</reference>
<evidence type="ECO:0000259" key="15">
    <source>
        <dbReference type="PROSITE" id="PS51163"/>
    </source>
</evidence>
<comment type="subcellular location">
    <subcellularLocation>
        <location evidence="1 13">Cytoplasm</location>
    </subcellularLocation>
</comment>
<dbReference type="GO" id="GO:0005524">
    <property type="term" value="F:ATP binding"/>
    <property type="evidence" value="ECO:0007669"/>
    <property type="project" value="UniProtKB-UniRule"/>
</dbReference>
<organism evidence="16 19">
    <name type="scientific">Rhizobium fabae</name>
    <dbReference type="NCBI Taxonomy" id="573179"/>
    <lineage>
        <taxon>Bacteria</taxon>
        <taxon>Pseudomonadati</taxon>
        <taxon>Pseudomonadota</taxon>
        <taxon>Alphaproteobacteria</taxon>
        <taxon>Hyphomicrobiales</taxon>
        <taxon>Rhizobiaceae</taxon>
        <taxon>Rhizobium/Agrobacterium group</taxon>
        <taxon>Rhizobium</taxon>
    </lineage>
</organism>
<evidence type="ECO:0000256" key="3">
    <source>
        <dbReference type="ARBA" id="ARBA00012584"/>
    </source>
</evidence>
<evidence type="ECO:0000313" key="16">
    <source>
        <dbReference type="EMBL" id="MBB3917141.1"/>
    </source>
</evidence>
<dbReference type="PIRSF" id="PIRSF004930">
    <property type="entry name" value="Tln_factor_SUA5"/>
    <property type="match status" value="1"/>
</dbReference>
<dbReference type="AlphaFoldDB" id="A0A7W6B8M8"/>
<dbReference type="GO" id="GO:0061710">
    <property type="term" value="F:L-threonylcarbamoyladenylate synthase"/>
    <property type="evidence" value="ECO:0007669"/>
    <property type="project" value="UniProtKB-EC"/>
</dbReference>
<evidence type="ECO:0000256" key="9">
    <source>
        <dbReference type="ARBA" id="ARBA00022741"/>
    </source>
</evidence>
<evidence type="ECO:0000256" key="10">
    <source>
        <dbReference type="ARBA" id="ARBA00022840"/>
    </source>
</evidence>
<accession>A0A7W6B8M8</accession>
<dbReference type="InterPro" id="IPR010923">
    <property type="entry name" value="T(6)A37_SUA5"/>
</dbReference>
<evidence type="ECO:0000256" key="4">
    <source>
        <dbReference type="ARBA" id="ARBA00015492"/>
    </source>
</evidence>
<evidence type="ECO:0000256" key="7">
    <source>
        <dbReference type="ARBA" id="ARBA00022694"/>
    </source>
</evidence>
<feature type="binding site" evidence="14">
    <location>
        <position position="33"/>
    </location>
    <ligand>
        <name>L-threonine</name>
        <dbReference type="ChEBI" id="CHEBI:57926"/>
    </ligand>
</feature>
<dbReference type="InterPro" id="IPR005145">
    <property type="entry name" value="Sua5_C"/>
</dbReference>
<comment type="catalytic activity">
    <reaction evidence="12 13">
        <text>L-threonine + hydrogencarbonate + ATP = L-threonylcarbamoyladenylate + diphosphate + H2O</text>
        <dbReference type="Rhea" id="RHEA:36407"/>
        <dbReference type="ChEBI" id="CHEBI:15377"/>
        <dbReference type="ChEBI" id="CHEBI:17544"/>
        <dbReference type="ChEBI" id="CHEBI:30616"/>
        <dbReference type="ChEBI" id="CHEBI:33019"/>
        <dbReference type="ChEBI" id="CHEBI:57926"/>
        <dbReference type="ChEBI" id="CHEBI:73682"/>
        <dbReference type="EC" id="2.7.7.87"/>
    </reaction>
</comment>
<evidence type="ECO:0000256" key="14">
    <source>
        <dbReference type="PIRSR" id="PIRSR004930-1"/>
    </source>
</evidence>
<feature type="binding site" evidence="14">
    <location>
        <position position="193"/>
    </location>
    <ligand>
        <name>ATP</name>
        <dbReference type="ChEBI" id="CHEBI:30616"/>
    </ligand>
</feature>
<keyword evidence="18" id="KW-1185">Reference proteome</keyword>
<evidence type="ECO:0000313" key="19">
    <source>
        <dbReference type="Proteomes" id="UP000545490"/>
    </source>
</evidence>
<dbReference type="PANTHER" id="PTHR17490:SF16">
    <property type="entry name" value="THREONYLCARBAMOYL-AMP SYNTHASE"/>
    <property type="match status" value="1"/>
</dbReference>
<feature type="domain" description="YrdC-like" evidence="15">
    <location>
        <begin position="11"/>
        <end position="197"/>
    </location>
</feature>
<feature type="binding site" evidence="14">
    <location>
        <position position="180"/>
    </location>
    <ligand>
        <name>L-threonine</name>
        <dbReference type="ChEBI" id="CHEBI:57926"/>
    </ligand>
</feature>
<name>A0A7W6B8M8_9HYPH</name>
<evidence type="ECO:0000256" key="1">
    <source>
        <dbReference type="ARBA" id="ARBA00004496"/>
    </source>
</evidence>
<dbReference type="EMBL" id="RJJU01000013">
    <property type="protein sequence ID" value="RUM10375.1"/>
    <property type="molecule type" value="Genomic_DNA"/>
</dbReference>
<evidence type="ECO:0000256" key="2">
    <source>
        <dbReference type="ARBA" id="ARBA00007663"/>
    </source>
</evidence>
<dbReference type="Proteomes" id="UP000545490">
    <property type="component" value="Unassembled WGS sequence"/>
</dbReference>
<dbReference type="InterPro" id="IPR017945">
    <property type="entry name" value="DHBP_synth_RibB-like_a/b_dom"/>
</dbReference>
<dbReference type="EC" id="2.7.7.87" evidence="3 13"/>
<dbReference type="Gene3D" id="3.90.870.10">
    <property type="entry name" value="DHBP synthase"/>
    <property type="match status" value="1"/>
</dbReference>